<keyword evidence="4 7" id="KW-0808">Transferase</keyword>
<evidence type="ECO:0000313" key="10">
    <source>
        <dbReference type="Proteomes" id="UP000002534"/>
    </source>
</evidence>
<dbReference type="HOGENOM" id="CLU_074522_0_1_7"/>
<reference evidence="10" key="1">
    <citation type="submission" date="2005-10" db="EMBL/GenBank/DDBJ databases">
        <title>Complete sequence of Pelobacter carbinolicus DSM 2380.</title>
        <authorList>
            <person name="Copeland A."/>
            <person name="Lucas S."/>
            <person name="Lapidus A."/>
            <person name="Barry K."/>
            <person name="Detter J.C."/>
            <person name="Glavina T."/>
            <person name="Hammon N."/>
            <person name="Israni S."/>
            <person name="Pitluck S."/>
            <person name="Chertkov O."/>
            <person name="Schmutz J."/>
            <person name="Larimer F."/>
            <person name="Land M."/>
            <person name="Kyrpides N."/>
            <person name="Ivanova N."/>
            <person name="Richardson P."/>
        </authorList>
    </citation>
    <scope>NUCLEOTIDE SEQUENCE [LARGE SCALE GENOMIC DNA]</scope>
    <source>
        <strain evidence="10">DSM 2380 / NBRC 103641 / GraBd1</strain>
    </source>
</reference>
<dbReference type="GO" id="GO:0016831">
    <property type="term" value="F:carboxy-lyase activity"/>
    <property type="evidence" value="ECO:0007669"/>
    <property type="project" value="TreeGrafter"/>
</dbReference>
<evidence type="ECO:0000256" key="5">
    <source>
        <dbReference type="ARBA" id="ARBA00050612"/>
    </source>
</evidence>
<evidence type="ECO:0000259" key="8">
    <source>
        <dbReference type="Pfam" id="PF02441"/>
    </source>
</evidence>
<dbReference type="OrthoDB" id="9781577at2"/>
<feature type="binding site" evidence="7">
    <location>
        <position position="165"/>
    </location>
    <ligand>
        <name>dimethylallyl phosphate</name>
        <dbReference type="ChEBI" id="CHEBI:88052"/>
    </ligand>
</feature>
<dbReference type="InterPro" id="IPR003382">
    <property type="entry name" value="Flavoprotein"/>
</dbReference>
<dbReference type="Pfam" id="PF02441">
    <property type="entry name" value="Flavoprotein"/>
    <property type="match status" value="1"/>
</dbReference>
<evidence type="ECO:0000256" key="4">
    <source>
        <dbReference type="ARBA" id="ARBA00022679"/>
    </source>
</evidence>
<accession>Q3A7R6</accession>
<feature type="binding site" evidence="7">
    <location>
        <begin position="10"/>
        <end position="12"/>
    </location>
    <ligand>
        <name>FMN</name>
        <dbReference type="ChEBI" id="CHEBI:58210"/>
    </ligand>
</feature>
<reference evidence="9 10" key="2">
    <citation type="journal article" date="2012" name="BMC Genomics">
        <title>The genome of Pelobacter carbinolicus reveals surprising metabolic capabilities and physiological features.</title>
        <authorList>
            <person name="Aklujkar M."/>
            <person name="Haveman S.A."/>
            <person name="Didonato R.Jr."/>
            <person name="Chertkov O."/>
            <person name="Han C.S."/>
            <person name="Land M.L."/>
            <person name="Brown P."/>
            <person name="Lovley D.R."/>
        </authorList>
    </citation>
    <scope>NUCLEOTIDE SEQUENCE [LARGE SCALE GENOMIC DNA]</scope>
    <source>
        <strain evidence="10">DSM 2380 / NBRC 103641 / GraBd1</strain>
    </source>
</reference>
<feature type="binding site" evidence="7">
    <location>
        <position position="181"/>
    </location>
    <ligand>
        <name>dimethylallyl phosphate</name>
        <dbReference type="ChEBI" id="CHEBI:88052"/>
    </ligand>
</feature>
<evidence type="ECO:0000256" key="6">
    <source>
        <dbReference type="ARBA" id="ARBA00060793"/>
    </source>
</evidence>
<dbReference type="KEGG" id="pca:Pcar_0318"/>
<protein>
    <recommendedName>
        <fullName evidence="7">Flavin prenyltransferase UbiX</fullName>
        <ecNumber evidence="7">2.5.1.129</ecNumber>
    </recommendedName>
</protein>
<sequence length="201" mass="21805">MQHILVAITGASGAVYGLRLVEELLASKCRVTLLLSRSGRQVLAHETGLDWQGSVAQRLRKMREHFTCGEQLMHYDEDDMFAPPASGSASPTAMVVAPCSMGTAGRLAAGISGNLIERAADVALKEGRTLLLVPRETPLSAIHLENLLRLSRAGARIVPAMPAFYQQPQSMAELIDFMVGKILDGLGIEHKLFRRWGDDAS</sequence>
<evidence type="ECO:0000256" key="1">
    <source>
        <dbReference type="ARBA" id="ARBA00022602"/>
    </source>
</evidence>
<evidence type="ECO:0000256" key="7">
    <source>
        <dbReference type="HAMAP-Rule" id="MF_01984"/>
    </source>
</evidence>
<dbReference type="AlphaFoldDB" id="Q3A7R6"/>
<dbReference type="GO" id="GO:0106141">
    <property type="term" value="F:flavin prenyltransferase activity"/>
    <property type="evidence" value="ECO:0007669"/>
    <property type="project" value="UniProtKB-EC"/>
</dbReference>
<keyword evidence="3 7" id="KW-0288">FMN</keyword>
<comment type="function">
    <text evidence="7">Flavin prenyltransferase that catalyzes the synthesis of the prenylated FMN cofactor (prenyl-FMN) for 4-hydroxy-3-polyprenylbenzoic acid decarboxylase UbiD. The prenyltransferase is metal-independent and links a dimethylallyl moiety from dimethylallyl monophosphate (DMAP) to the flavin N5 and C6 atoms of FMN.</text>
</comment>
<feature type="domain" description="Flavoprotein" evidence="8">
    <location>
        <begin position="3"/>
        <end position="184"/>
    </location>
</feature>
<feature type="binding site" evidence="7">
    <location>
        <position position="135"/>
    </location>
    <ligand>
        <name>FMN</name>
        <dbReference type="ChEBI" id="CHEBI:58210"/>
    </ligand>
</feature>
<dbReference type="FunFam" id="3.40.50.1950:FF:000001">
    <property type="entry name" value="Flavin prenyltransferase UbiX"/>
    <property type="match status" value="1"/>
</dbReference>
<organism evidence="9 10">
    <name type="scientific">Syntrophotalea carbinolica (strain DSM 2380 / NBRC 103641 / GraBd1)</name>
    <name type="common">Pelobacter carbinolicus</name>
    <dbReference type="NCBI Taxonomy" id="338963"/>
    <lineage>
        <taxon>Bacteria</taxon>
        <taxon>Pseudomonadati</taxon>
        <taxon>Thermodesulfobacteriota</taxon>
        <taxon>Desulfuromonadia</taxon>
        <taxon>Desulfuromonadales</taxon>
        <taxon>Syntrophotaleaceae</taxon>
        <taxon>Syntrophotalea</taxon>
    </lineage>
</organism>
<dbReference type="eggNOG" id="COG0163">
    <property type="taxonomic scope" value="Bacteria"/>
</dbReference>
<dbReference type="InterPro" id="IPR004507">
    <property type="entry name" value="UbiX-like"/>
</dbReference>
<keyword evidence="10" id="KW-1185">Reference proteome</keyword>
<dbReference type="RefSeq" id="WP_011339990.1">
    <property type="nucleotide sequence ID" value="NC_007498.2"/>
</dbReference>
<dbReference type="SUPFAM" id="SSF52507">
    <property type="entry name" value="Homo-oligomeric flavin-containing Cys decarboxylases, HFCD"/>
    <property type="match status" value="1"/>
</dbReference>
<dbReference type="EMBL" id="CP000142">
    <property type="protein sequence ID" value="ABA87578.1"/>
    <property type="molecule type" value="Genomic_DNA"/>
</dbReference>
<proteinExistence type="inferred from homology"/>
<dbReference type="NCBIfam" id="TIGR00421">
    <property type="entry name" value="ubiX_pad"/>
    <property type="match status" value="1"/>
</dbReference>
<dbReference type="PANTHER" id="PTHR43374">
    <property type="entry name" value="FLAVIN PRENYLTRANSFERASE"/>
    <property type="match status" value="1"/>
</dbReference>
<name>Q3A7R6_SYNC1</name>
<evidence type="ECO:0000313" key="9">
    <source>
        <dbReference type="EMBL" id="ABA87578.1"/>
    </source>
</evidence>
<comment type="caution">
    <text evidence="7">Lacks conserved residue(s) required for the propagation of feature annotation.</text>
</comment>
<keyword evidence="2 7" id="KW-0285">Flavoprotein</keyword>
<evidence type="ECO:0000256" key="2">
    <source>
        <dbReference type="ARBA" id="ARBA00022630"/>
    </source>
</evidence>
<keyword evidence="1 7" id="KW-0637">Prenyltransferase</keyword>
<dbReference type="Gene3D" id="3.40.50.1950">
    <property type="entry name" value="Flavin prenyltransferase-like"/>
    <property type="match status" value="1"/>
</dbReference>
<dbReference type="InterPro" id="IPR036551">
    <property type="entry name" value="Flavin_trans-like"/>
</dbReference>
<dbReference type="HAMAP" id="MF_01984">
    <property type="entry name" value="ubiX_pad"/>
    <property type="match status" value="1"/>
</dbReference>
<dbReference type="EC" id="2.5.1.129" evidence="7"/>
<comment type="similarity">
    <text evidence="6 7">Belongs to the UbiX/PAD1 family.</text>
</comment>
<gene>
    <name evidence="7" type="primary">ubiX</name>
    <name evidence="9" type="ordered locus">Pcar_0318</name>
</gene>
<dbReference type="Proteomes" id="UP000002534">
    <property type="component" value="Chromosome"/>
</dbReference>
<feature type="binding site" evidence="7">
    <location>
        <begin position="100"/>
        <end position="103"/>
    </location>
    <ligand>
        <name>FMN</name>
        <dbReference type="ChEBI" id="CHEBI:58210"/>
    </ligand>
</feature>
<dbReference type="STRING" id="338963.Pcar_0318"/>
<dbReference type="PANTHER" id="PTHR43374:SF1">
    <property type="entry name" value="FLAVIN PRENYLTRANSFERASE PAD1, MITOCHONDRIAL"/>
    <property type="match status" value="1"/>
</dbReference>
<comment type="catalytic activity">
    <reaction evidence="5 7">
        <text>dimethylallyl phosphate + FMNH2 = prenylated FMNH2 + phosphate</text>
        <dbReference type="Rhea" id="RHEA:37743"/>
        <dbReference type="ChEBI" id="CHEBI:43474"/>
        <dbReference type="ChEBI" id="CHEBI:57618"/>
        <dbReference type="ChEBI" id="CHEBI:87467"/>
        <dbReference type="ChEBI" id="CHEBI:88052"/>
        <dbReference type="EC" id="2.5.1.129"/>
    </reaction>
</comment>
<feature type="binding site" evidence="7">
    <location>
        <position position="36"/>
    </location>
    <ligand>
        <name>FMN</name>
        <dbReference type="ChEBI" id="CHEBI:58210"/>
    </ligand>
</feature>
<dbReference type="NCBIfam" id="NF004685">
    <property type="entry name" value="PRK06029.1"/>
    <property type="match status" value="1"/>
</dbReference>
<evidence type="ECO:0000256" key="3">
    <source>
        <dbReference type="ARBA" id="ARBA00022643"/>
    </source>
</evidence>